<comment type="similarity">
    <text evidence="8">Belongs to the DHHC palmitoyltransferase family.</text>
</comment>
<dbReference type="SMART" id="SM00248">
    <property type="entry name" value="ANK"/>
    <property type="match status" value="4"/>
</dbReference>
<feature type="non-terminal residue" evidence="10">
    <location>
        <position position="1"/>
    </location>
</feature>
<dbReference type="EMBL" id="KV893826">
    <property type="protein sequence ID" value="OON18814.1"/>
    <property type="molecule type" value="Genomic_DNA"/>
</dbReference>
<dbReference type="Pfam" id="PF01529">
    <property type="entry name" value="DHHC"/>
    <property type="match status" value="1"/>
</dbReference>
<feature type="repeat" description="ANK" evidence="7">
    <location>
        <begin position="206"/>
        <end position="230"/>
    </location>
</feature>
<dbReference type="InterPro" id="IPR001594">
    <property type="entry name" value="Palmitoyltrfase_DHHC"/>
</dbReference>
<evidence type="ECO:0000313" key="11">
    <source>
        <dbReference type="Proteomes" id="UP000243686"/>
    </source>
</evidence>
<dbReference type="Pfam" id="PF12796">
    <property type="entry name" value="Ank_2"/>
    <property type="match status" value="1"/>
</dbReference>
<dbReference type="InterPro" id="IPR036770">
    <property type="entry name" value="Ankyrin_rpt-contain_sf"/>
</dbReference>
<dbReference type="Gene3D" id="1.25.40.20">
    <property type="entry name" value="Ankyrin repeat-containing domain"/>
    <property type="match status" value="1"/>
</dbReference>
<feature type="transmembrane region" description="Helical" evidence="8">
    <location>
        <begin position="324"/>
        <end position="346"/>
    </location>
</feature>
<feature type="domain" description="Palmitoyltransferase DHHC" evidence="9">
    <location>
        <begin position="521"/>
        <end position="643"/>
    </location>
</feature>
<keyword evidence="4 8" id="KW-1133">Transmembrane helix</keyword>
<feature type="transmembrane region" description="Helical" evidence="8">
    <location>
        <begin position="412"/>
        <end position="433"/>
    </location>
</feature>
<organism evidence="10 11">
    <name type="scientific">Opisthorchis viverrini</name>
    <name type="common">Southeast Asian liver fluke</name>
    <dbReference type="NCBI Taxonomy" id="6198"/>
    <lineage>
        <taxon>Eukaryota</taxon>
        <taxon>Metazoa</taxon>
        <taxon>Spiralia</taxon>
        <taxon>Lophotrochozoa</taxon>
        <taxon>Platyhelminthes</taxon>
        <taxon>Trematoda</taxon>
        <taxon>Digenea</taxon>
        <taxon>Opisthorchiida</taxon>
        <taxon>Opisthorchiata</taxon>
        <taxon>Opisthorchiidae</taxon>
        <taxon>Opisthorchis</taxon>
    </lineage>
</organism>
<evidence type="ECO:0000259" key="9">
    <source>
        <dbReference type="Pfam" id="PF01529"/>
    </source>
</evidence>
<comment type="subcellular location">
    <subcellularLocation>
        <location evidence="1">Membrane</location>
        <topology evidence="1">Multi-pass membrane protein</topology>
    </subcellularLocation>
</comment>
<proteinExistence type="inferred from homology"/>
<feature type="transmembrane region" description="Helical" evidence="8">
    <location>
        <begin position="352"/>
        <end position="375"/>
    </location>
</feature>
<sequence length="718" mass="80728">SRPTRAIAERKQWVESDIWALLTQTTKDPSCQVSAMKTVTLDAQQCNSKLLRIFTPMSIIQQPGCWASATDKLNVWELFTREPPKRCALHFLIRSSSELSVKDSLGYSLLHRACLRGDAILVASLLRVGVCPSVLTDNGISAVHIAASRGQTAILYMLMLSGANLNQADSQGRIAMHYAAENDQVLTIAWLLQFPNAGQPDSVDNHGITPFHLACSRANANALRYMLRAGRTSGSQLRWDLSSQDHCGNTCLHTAVSPSSCSGSMTQFYAKPNRAISKVHDIVWSLLTVPLLLPNGLAAISLSGMRNKCGETVFDLAKRLHSNLALTTLMYLAQTLVGRFSATLALKLLLHIYAVTWVCFALLPITLSFVSFLLASRFQSPFIYFAVGALSLLVFARQSHRLSDGTNRPNPFFMGAFVAGFLSTLHLVIFHLYPSPQHPYWYRHSYFVFLLIVPFVISLLFISLVFSDPGYATRNQQPIPFSPIDPDIFHLVEKEALEVTKQLSDHNPELIHSQPYQLIDLYCPHCKLSTLPAATARIKHCKLCERCINNMDHHCLFIMKCVSYTNQHRFFLFLFVCLLFTGGYIVFTLYTLVVTCPSTESGRLWETFVCLYSRFSPCIVFLLYNIGSFLWILLLIDDQLVTINSKTPVWRRRMGSVVCNLSQFSTRFHSFFCFLVFGRRPITRERNSDHGFYKKLACVGMPARTGRHIGKGEYSAID</sequence>
<feature type="transmembrane region" description="Helical" evidence="8">
    <location>
        <begin position="382"/>
        <end position="400"/>
    </location>
</feature>
<evidence type="ECO:0000256" key="1">
    <source>
        <dbReference type="ARBA" id="ARBA00004141"/>
    </source>
</evidence>
<keyword evidence="2 8" id="KW-0812">Transmembrane</keyword>
<accession>A0A1S8WWN9</accession>
<dbReference type="PROSITE" id="PS50216">
    <property type="entry name" value="DHHC"/>
    <property type="match status" value="1"/>
</dbReference>
<dbReference type="InterPro" id="IPR002110">
    <property type="entry name" value="Ankyrin_rpt"/>
</dbReference>
<comment type="caution">
    <text evidence="8">Lacks conserved residue(s) required for the propagation of feature annotation.</text>
</comment>
<dbReference type="SUPFAM" id="SSF48403">
    <property type="entry name" value="Ankyrin repeat"/>
    <property type="match status" value="1"/>
</dbReference>
<gene>
    <name evidence="10" type="ORF">X801_05329</name>
</gene>
<dbReference type="PROSITE" id="PS50297">
    <property type="entry name" value="ANK_REP_REGION"/>
    <property type="match status" value="2"/>
</dbReference>
<feature type="transmembrane region" description="Helical" evidence="8">
    <location>
        <begin position="570"/>
        <end position="594"/>
    </location>
</feature>
<comment type="catalytic activity">
    <reaction evidence="8">
        <text>L-cysteinyl-[protein] + hexadecanoyl-CoA = S-hexadecanoyl-L-cysteinyl-[protein] + CoA</text>
        <dbReference type="Rhea" id="RHEA:36683"/>
        <dbReference type="Rhea" id="RHEA-COMP:10131"/>
        <dbReference type="Rhea" id="RHEA-COMP:11032"/>
        <dbReference type="ChEBI" id="CHEBI:29950"/>
        <dbReference type="ChEBI" id="CHEBI:57287"/>
        <dbReference type="ChEBI" id="CHEBI:57379"/>
        <dbReference type="ChEBI" id="CHEBI:74151"/>
        <dbReference type="EC" id="2.3.1.225"/>
    </reaction>
</comment>
<name>A0A1S8WWN9_OPIVI</name>
<evidence type="ECO:0000256" key="3">
    <source>
        <dbReference type="ARBA" id="ARBA00022737"/>
    </source>
</evidence>
<dbReference type="AlphaFoldDB" id="A0A1S8WWN9"/>
<dbReference type="EC" id="2.3.1.225" evidence="8"/>
<keyword evidence="8" id="KW-0012">Acyltransferase</keyword>
<feature type="transmembrane region" description="Helical" evidence="8">
    <location>
        <begin position="445"/>
        <end position="466"/>
    </location>
</feature>
<evidence type="ECO:0000313" key="10">
    <source>
        <dbReference type="EMBL" id="OON18814.1"/>
    </source>
</evidence>
<dbReference type="GO" id="GO:0016020">
    <property type="term" value="C:membrane"/>
    <property type="evidence" value="ECO:0007669"/>
    <property type="project" value="UniProtKB-SubCell"/>
</dbReference>
<dbReference type="PROSITE" id="PS50088">
    <property type="entry name" value="ANK_REPEAT"/>
    <property type="match status" value="2"/>
</dbReference>
<dbReference type="Proteomes" id="UP000243686">
    <property type="component" value="Unassembled WGS sequence"/>
</dbReference>
<keyword evidence="11" id="KW-1185">Reference proteome</keyword>
<evidence type="ECO:0000256" key="7">
    <source>
        <dbReference type="PROSITE-ProRule" id="PRU00023"/>
    </source>
</evidence>
<evidence type="ECO:0000256" key="8">
    <source>
        <dbReference type="RuleBase" id="RU079119"/>
    </source>
</evidence>
<keyword evidence="6 8" id="KW-0472">Membrane</keyword>
<dbReference type="GO" id="GO:0019706">
    <property type="term" value="F:protein-cysteine S-palmitoyltransferase activity"/>
    <property type="evidence" value="ECO:0007669"/>
    <property type="project" value="UniProtKB-EC"/>
</dbReference>
<feature type="transmembrane region" description="Helical" evidence="8">
    <location>
        <begin position="282"/>
        <end position="303"/>
    </location>
</feature>
<dbReference type="PANTHER" id="PTHR24161:SF119">
    <property type="entry name" value="ANKYRIN REPEAT DOMAIN 44"/>
    <property type="match status" value="1"/>
</dbReference>
<reference evidence="10 11" key="1">
    <citation type="submission" date="2015-03" db="EMBL/GenBank/DDBJ databases">
        <title>Draft genome of the nematode, Opisthorchis viverrini.</title>
        <authorList>
            <person name="Mitreva M."/>
        </authorList>
    </citation>
    <scope>NUCLEOTIDE SEQUENCE [LARGE SCALE GENOMIC DNA]</scope>
    <source>
        <strain evidence="10">Khon Kaen</strain>
    </source>
</reference>
<evidence type="ECO:0000256" key="2">
    <source>
        <dbReference type="ARBA" id="ARBA00022692"/>
    </source>
</evidence>
<keyword evidence="3" id="KW-0677">Repeat</keyword>
<protein>
    <recommendedName>
        <fullName evidence="8">Palmitoyltransferase</fullName>
        <ecNumber evidence="8">2.3.1.225</ecNumber>
    </recommendedName>
</protein>
<evidence type="ECO:0000256" key="6">
    <source>
        <dbReference type="ARBA" id="ARBA00023136"/>
    </source>
</evidence>
<comment type="domain">
    <text evidence="8">The DHHC domain is required for palmitoyltransferase activity.</text>
</comment>
<dbReference type="PANTHER" id="PTHR24161">
    <property type="entry name" value="ANK_REP_REGION DOMAIN-CONTAINING PROTEIN-RELATED"/>
    <property type="match status" value="1"/>
</dbReference>
<keyword evidence="8" id="KW-0808">Transferase</keyword>
<keyword evidence="5 7" id="KW-0040">ANK repeat</keyword>
<evidence type="ECO:0000256" key="4">
    <source>
        <dbReference type="ARBA" id="ARBA00022989"/>
    </source>
</evidence>
<feature type="repeat" description="ANK" evidence="7">
    <location>
        <begin position="138"/>
        <end position="170"/>
    </location>
</feature>
<feature type="transmembrane region" description="Helical" evidence="8">
    <location>
        <begin position="615"/>
        <end position="634"/>
    </location>
</feature>
<evidence type="ECO:0000256" key="5">
    <source>
        <dbReference type="ARBA" id="ARBA00023043"/>
    </source>
</evidence>